<comment type="similarity">
    <text evidence="2">Belongs to the amidase family.</text>
</comment>
<comment type="catalytic activity">
    <reaction evidence="1">
        <text>a monocarboxylic acid amide + H2O = a monocarboxylate + NH4(+)</text>
        <dbReference type="Rhea" id="RHEA:12020"/>
        <dbReference type="ChEBI" id="CHEBI:15377"/>
        <dbReference type="ChEBI" id="CHEBI:28938"/>
        <dbReference type="ChEBI" id="CHEBI:35757"/>
        <dbReference type="ChEBI" id="CHEBI:83628"/>
        <dbReference type="EC" id="3.5.1.4"/>
    </reaction>
</comment>
<evidence type="ECO:0000313" key="8">
    <source>
        <dbReference type="EMBL" id="KAF4612964.1"/>
    </source>
</evidence>
<feature type="binding site" evidence="6">
    <location>
        <begin position="231"/>
        <end position="234"/>
    </location>
    <ligand>
        <name>substrate</name>
    </ligand>
</feature>
<evidence type="ECO:0000259" key="7">
    <source>
        <dbReference type="Pfam" id="PF01425"/>
    </source>
</evidence>
<dbReference type="PIRSF" id="PIRSF001221">
    <property type="entry name" value="Amidase_fungi"/>
    <property type="match status" value="1"/>
</dbReference>
<feature type="binding site" evidence="6">
    <location>
        <position position="184"/>
    </location>
    <ligand>
        <name>substrate</name>
    </ligand>
</feature>
<evidence type="ECO:0000256" key="5">
    <source>
        <dbReference type="PIRSR" id="PIRSR001221-1"/>
    </source>
</evidence>
<sequence length="574" mass="62631">MSAAVKQHWTEIVKEKKIRQAAAIPKEWILTNLPPKDVLNVIDFPEKSGLLSEKEIEITNAEVGTLLHNLSSGAWSAVEVTTAFSKRAIIAHQLVNCLTEIFIERALARAAHLDEHLKTTGKVVGPLHGLPISLKDQVNIEGLESTMGYVSWIGQYATKNSALVDILEASGAVLYVKTNVPQTLMFPETFNHIFGRTLNPYNRALTSGGSSGGEGSLIALRGSPMGVGSDIGGSIRIPSAFNGLYGLRPSYGRVPYTGSVNSLEGQEAIPSVLGPISNSLGGLKSFMRSVAAQSPWLKDPMAVRKPWSEAEYHLSDHGEGKTPLCFAMLWHDEFVLPHPPVLRALERTKEALIRAGHQVIDWKPLNHLDIFMNAITIWTAAATEDYRTVTAPTGEPLIGSMALTAEELDQVVKVIPTDPPTFPPAIEGVSAYELWRAHKKRRELRQAHMDHWNATVSQTGIGRPVDAIISPCAPYTAPPHGFNTNASYTGIWNALDYTALVIPTGLFVDPVIDVKKPAHSFFSEIDKSTYELYDPEIFKYAPITIQLIGRTLEEEAVIAMGEVVDAALKASTSL</sequence>
<dbReference type="Pfam" id="PF01425">
    <property type="entry name" value="Amidase"/>
    <property type="match status" value="1"/>
</dbReference>
<evidence type="ECO:0000256" key="6">
    <source>
        <dbReference type="PIRSR" id="PIRSR001221-2"/>
    </source>
</evidence>
<gene>
    <name evidence="8" type="ORF">D9613_010939</name>
</gene>
<dbReference type="PANTHER" id="PTHR46072">
    <property type="entry name" value="AMIDASE-RELATED-RELATED"/>
    <property type="match status" value="1"/>
</dbReference>
<organism evidence="8 9">
    <name type="scientific">Agrocybe pediades</name>
    <dbReference type="NCBI Taxonomy" id="84607"/>
    <lineage>
        <taxon>Eukaryota</taxon>
        <taxon>Fungi</taxon>
        <taxon>Dikarya</taxon>
        <taxon>Basidiomycota</taxon>
        <taxon>Agaricomycotina</taxon>
        <taxon>Agaricomycetes</taxon>
        <taxon>Agaricomycetidae</taxon>
        <taxon>Agaricales</taxon>
        <taxon>Agaricineae</taxon>
        <taxon>Strophariaceae</taxon>
        <taxon>Agrocybe</taxon>
    </lineage>
</organism>
<feature type="active site" description="Charge relay system" evidence="5">
    <location>
        <position position="210"/>
    </location>
</feature>
<dbReference type="PANTHER" id="PTHR46072:SF2">
    <property type="entry name" value="AMIDASE (EUROFUNG)"/>
    <property type="match status" value="1"/>
</dbReference>
<dbReference type="InterPro" id="IPR020556">
    <property type="entry name" value="Amidase_CS"/>
</dbReference>
<evidence type="ECO:0000256" key="2">
    <source>
        <dbReference type="ARBA" id="ARBA00009199"/>
    </source>
</evidence>
<dbReference type="Proteomes" id="UP000521872">
    <property type="component" value="Unassembled WGS sequence"/>
</dbReference>
<dbReference type="EC" id="3.5.1.4" evidence="3"/>
<dbReference type="SUPFAM" id="SSF75304">
    <property type="entry name" value="Amidase signature (AS) enzymes"/>
    <property type="match status" value="1"/>
</dbReference>
<accession>A0A8H4QKX9</accession>
<evidence type="ECO:0000256" key="3">
    <source>
        <dbReference type="ARBA" id="ARBA00012922"/>
    </source>
</evidence>
<evidence type="ECO:0000256" key="4">
    <source>
        <dbReference type="ARBA" id="ARBA00022801"/>
    </source>
</evidence>
<feature type="binding site" evidence="6">
    <location>
        <position position="210"/>
    </location>
    <ligand>
        <name>substrate</name>
    </ligand>
</feature>
<evidence type="ECO:0000313" key="9">
    <source>
        <dbReference type="Proteomes" id="UP000521872"/>
    </source>
</evidence>
<dbReference type="EMBL" id="JAACJL010000046">
    <property type="protein sequence ID" value="KAF4612964.1"/>
    <property type="molecule type" value="Genomic_DNA"/>
</dbReference>
<dbReference type="Gene3D" id="3.90.1300.10">
    <property type="entry name" value="Amidase signature (AS) domain"/>
    <property type="match status" value="1"/>
</dbReference>
<feature type="active site" description="Charge relay system" evidence="5">
    <location>
        <position position="135"/>
    </location>
</feature>
<feature type="active site" description="Acyl-ester intermediate" evidence="5">
    <location>
        <position position="234"/>
    </location>
</feature>
<protein>
    <recommendedName>
        <fullName evidence="3">amidase</fullName>
        <ecNumber evidence="3">3.5.1.4</ecNumber>
    </recommendedName>
</protein>
<keyword evidence="9" id="KW-1185">Reference proteome</keyword>
<dbReference type="InterPro" id="IPR036928">
    <property type="entry name" value="AS_sf"/>
</dbReference>
<dbReference type="InterPro" id="IPR023631">
    <property type="entry name" value="Amidase_dom"/>
</dbReference>
<evidence type="ECO:0000256" key="1">
    <source>
        <dbReference type="ARBA" id="ARBA00001311"/>
    </source>
</evidence>
<feature type="domain" description="Amidase" evidence="7">
    <location>
        <begin position="79"/>
        <end position="557"/>
    </location>
</feature>
<keyword evidence="4" id="KW-0378">Hydrolase</keyword>
<dbReference type="GO" id="GO:0004040">
    <property type="term" value="F:amidase activity"/>
    <property type="evidence" value="ECO:0007669"/>
    <property type="project" value="UniProtKB-EC"/>
</dbReference>
<dbReference type="PROSITE" id="PS00571">
    <property type="entry name" value="AMIDASES"/>
    <property type="match status" value="1"/>
</dbReference>
<dbReference type="AlphaFoldDB" id="A0A8H4QKX9"/>
<reference evidence="8 9" key="1">
    <citation type="submission" date="2019-12" db="EMBL/GenBank/DDBJ databases">
        <authorList>
            <person name="Floudas D."/>
            <person name="Bentzer J."/>
            <person name="Ahren D."/>
            <person name="Johansson T."/>
            <person name="Persson P."/>
            <person name="Tunlid A."/>
        </authorList>
    </citation>
    <scope>NUCLEOTIDE SEQUENCE [LARGE SCALE GENOMIC DNA]</scope>
    <source>
        <strain evidence="8 9">CBS 102.39</strain>
    </source>
</reference>
<name>A0A8H4QKX9_9AGAR</name>
<comment type="caution">
    <text evidence="8">The sequence shown here is derived from an EMBL/GenBank/DDBJ whole genome shotgun (WGS) entry which is preliminary data.</text>
</comment>
<proteinExistence type="inferred from homology"/>